<name>A0A429X5D3_SIMTE</name>
<evidence type="ECO:0000313" key="3">
    <source>
        <dbReference type="Proteomes" id="UP000287296"/>
    </source>
</evidence>
<dbReference type="Proteomes" id="UP000287296">
    <property type="component" value="Unassembled WGS sequence"/>
</dbReference>
<comment type="caution">
    <text evidence="2">The sequence shown here is derived from an EMBL/GenBank/DDBJ whole genome shotgun (WGS) entry which is preliminary data.</text>
</comment>
<evidence type="ECO:0000259" key="1">
    <source>
        <dbReference type="Pfam" id="PF06114"/>
    </source>
</evidence>
<dbReference type="RefSeq" id="WP_120115961.1">
    <property type="nucleotide sequence ID" value="NZ_QYTW02000019.1"/>
</dbReference>
<sequence>MVYSNLEDFVTEIHRKIGILTPNEIDMQMIADSLNIKPHFWDESSQATESAGEHWIFINEILSLMEQWQDFGHELCHVLQYAGNQHNLPLKFRLYQEV</sequence>
<gene>
    <name evidence="2" type="ORF">D5F11_016820</name>
</gene>
<dbReference type="Pfam" id="PF06114">
    <property type="entry name" value="Peptidase_M78"/>
    <property type="match status" value="1"/>
</dbReference>
<feature type="domain" description="IrrE N-terminal-like" evidence="1">
    <location>
        <begin position="53"/>
        <end position="84"/>
    </location>
</feature>
<protein>
    <recommendedName>
        <fullName evidence="1">IrrE N-terminal-like domain-containing protein</fullName>
    </recommendedName>
</protein>
<reference evidence="2 3" key="1">
    <citation type="submission" date="2018-12" db="EMBL/GenBank/DDBJ databases">
        <authorList>
            <person name="Sun L."/>
            <person name="Chen Z."/>
        </authorList>
    </citation>
    <scope>NUCLEOTIDE SEQUENCE [LARGE SCALE GENOMIC DNA]</scope>
    <source>
        <strain evidence="2 3">LMG 29736</strain>
    </source>
</reference>
<dbReference type="InterPro" id="IPR010359">
    <property type="entry name" value="IrrE_HExxH"/>
</dbReference>
<dbReference type="EMBL" id="QYTW02000019">
    <property type="protein sequence ID" value="RST58493.1"/>
    <property type="molecule type" value="Genomic_DNA"/>
</dbReference>
<dbReference type="OrthoDB" id="2417909at2"/>
<proteinExistence type="predicted"/>
<dbReference type="AlphaFoldDB" id="A0A429X5D3"/>
<organism evidence="2 3">
    <name type="scientific">Siminovitchia terrae</name>
    <name type="common">Bacillus terrae</name>
    <dbReference type="NCBI Taxonomy" id="1914933"/>
    <lineage>
        <taxon>Bacteria</taxon>
        <taxon>Bacillati</taxon>
        <taxon>Bacillota</taxon>
        <taxon>Bacilli</taxon>
        <taxon>Bacillales</taxon>
        <taxon>Bacillaceae</taxon>
        <taxon>Siminovitchia</taxon>
    </lineage>
</organism>
<evidence type="ECO:0000313" key="2">
    <source>
        <dbReference type="EMBL" id="RST58493.1"/>
    </source>
</evidence>
<accession>A0A429X5D3</accession>